<evidence type="ECO:0000256" key="2">
    <source>
        <dbReference type="SAM" id="Phobius"/>
    </source>
</evidence>
<keyword evidence="2" id="KW-0812">Transmembrane</keyword>
<feature type="compositionally biased region" description="Basic residues" evidence="1">
    <location>
        <begin position="78"/>
        <end position="106"/>
    </location>
</feature>
<accession>A0A445CBV4</accession>
<comment type="caution">
    <text evidence="3">The sequence shown here is derived from an EMBL/GenBank/DDBJ whole genome shotgun (WGS) entry which is preliminary data.</text>
</comment>
<keyword evidence="4" id="KW-1185">Reference proteome</keyword>
<proteinExistence type="predicted"/>
<feature type="compositionally biased region" description="Pro residues" evidence="1">
    <location>
        <begin position="107"/>
        <end position="131"/>
    </location>
</feature>
<feature type="transmembrane region" description="Helical" evidence="2">
    <location>
        <begin position="42"/>
        <end position="66"/>
    </location>
</feature>
<dbReference type="STRING" id="3818.A0A445CBV4"/>
<reference evidence="3 4" key="1">
    <citation type="submission" date="2019-01" db="EMBL/GenBank/DDBJ databases">
        <title>Sequencing of cultivated peanut Arachis hypogaea provides insights into genome evolution and oil improvement.</title>
        <authorList>
            <person name="Chen X."/>
        </authorList>
    </citation>
    <scope>NUCLEOTIDE SEQUENCE [LARGE SCALE GENOMIC DNA]</scope>
    <source>
        <strain evidence="4">cv. Fuhuasheng</strain>
        <tissue evidence="3">Leaves</tissue>
    </source>
</reference>
<keyword evidence="2" id="KW-1133">Transmembrane helix</keyword>
<dbReference type="Proteomes" id="UP000289738">
    <property type="component" value="Chromosome A07"/>
</dbReference>
<feature type="region of interest" description="Disordered" evidence="1">
    <location>
        <begin position="74"/>
        <end position="153"/>
    </location>
</feature>
<evidence type="ECO:0000313" key="4">
    <source>
        <dbReference type="Proteomes" id="UP000289738"/>
    </source>
</evidence>
<keyword evidence="2" id="KW-0472">Membrane</keyword>
<organism evidence="3 4">
    <name type="scientific">Arachis hypogaea</name>
    <name type="common">Peanut</name>
    <dbReference type="NCBI Taxonomy" id="3818"/>
    <lineage>
        <taxon>Eukaryota</taxon>
        <taxon>Viridiplantae</taxon>
        <taxon>Streptophyta</taxon>
        <taxon>Embryophyta</taxon>
        <taxon>Tracheophyta</taxon>
        <taxon>Spermatophyta</taxon>
        <taxon>Magnoliopsida</taxon>
        <taxon>eudicotyledons</taxon>
        <taxon>Gunneridae</taxon>
        <taxon>Pentapetalae</taxon>
        <taxon>rosids</taxon>
        <taxon>fabids</taxon>
        <taxon>Fabales</taxon>
        <taxon>Fabaceae</taxon>
        <taxon>Papilionoideae</taxon>
        <taxon>50 kb inversion clade</taxon>
        <taxon>dalbergioids sensu lato</taxon>
        <taxon>Dalbergieae</taxon>
        <taxon>Pterocarpus clade</taxon>
        <taxon>Arachis</taxon>
    </lineage>
</organism>
<protein>
    <submittedName>
        <fullName evidence="3">Uncharacterized protein</fullName>
    </submittedName>
</protein>
<evidence type="ECO:0000256" key="1">
    <source>
        <dbReference type="SAM" id="MobiDB-lite"/>
    </source>
</evidence>
<name>A0A445CBV4_ARAHY</name>
<dbReference type="EMBL" id="SDMP01000007">
    <property type="protein sequence ID" value="RYR48389.1"/>
    <property type="molecule type" value="Genomic_DNA"/>
</dbReference>
<sequence>MNIKAEEELEDNSKEEAEKEGLTMADVVRKLKKLKATKQGMCSFQVWIVFLLWLLLFNSCALVYSYPNTIYPNTPPLHPHHRAPPPPPRCHHRTPPQLPPKHRPHKAPPPPPPPPAAFYFFSPPPPSPPQPHYHYPKTPRSPPSPQPQRYRLF</sequence>
<gene>
    <name evidence="3" type="ORF">Ahy_A07g034410</name>
</gene>
<dbReference type="AlphaFoldDB" id="A0A445CBV4"/>
<evidence type="ECO:0000313" key="3">
    <source>
        <dbReference type="EMBL" id="RYR48389.1"/>
    </source>
</evidence>